<dbReference type="SUPFAM" id="SSF57850">
    <property type="entry name" value="RING/U-box"/>
    <property type="match status" value="1"/>
</dbReference>
<evidence type="ECO:0000256" key="5">
    <source>
        <dbReference type="SAM" id="MobiDB-lite"/>
    </source>
</evidence>
<dbReference type="GO" id="GO:0008270">
    <property type="term" value="F:zinc ion binding"/>
    <property type="evidence" value="ECO:0007669"/>
    <property type="project" value="UniProtKB-KW"/>
</dbReference>
<dbReference type="AlphaFoldDB" id="A0A9W8ATF8"/>
<feature type="region of interest" description="Disordered" evidence="5">
    <location>
        <begin position="555"/>
        <end position="577"/>
    </location>
</feature>
<dbReference type="OrthoDB" id="8062037at2759"/>
<protein>
    <submittedName>
        <fullName evidence="8">E3 ubiquitin-protein ligase rnf6</fullName>
        <ecNumber evidence="8">2.3.2.27</ecNumber>
    </submittedName>
</protein>
<keyword evidence="6" id="KW-1133">Transmembrane helix</keyword>
<feature type="region of interest" description="Disordered" evidence="5">
    <location>
        <begin position="358"/>
        <end position="413"/>
    </location>
</feature>
<feature type="compositionally biased region" description="Polar residues" evidence="5">
    <location>
        <begin position="358"/>
        <end position="408"/>
    </location>
</feature>
<dbReference type="InterPro" id="IPR001841">
    <property type="entry name" value="Znf_RING"/>
</dbReference>
<keyword evidence="1" id="KW-0479">Metal-binding</keyword>
<dbReference type="EC" id="2.3.2.27" evidence="8"/>
<keyword evidence="3" id="KW-0862">Zinc</keyword>
<dbReference type="InterPro" id="IPR013083">
    <property type="entry name" value="Znf_RING/FYVE/PHD"/>
</dbReference>
<organism evidence="8 9">
    <name type="scientific">Dispira parvispora</name>
    <dbReference type="NCBI Taxonomy" id="1520584"/>
    <lineage>
        <taxon>Eukaryota</taxon>
        <taxon>Fungi</taxon>
        <taxon>Fungi incertae sedis</taxon>
        <taxon>Zoopagomycota</taxon>
        <taxon>Kickxellomycotina</taxon>
        <taxon>Dimargaritomycetes</taxon>
        <taxon>Dimargaritales</taxon>
        <taxon>Dimargaritaceae</taxon>
        <taxon>Dispira</taxon>
    </lineage>
</organism>
<gene>
    <name evidence="8" type="primary">RNF6</name>
    <name evidence="8" type="ORF">IWQ62_002597</name>
</gene>
<evidence type="ECO:0000256" key="4">
    <source>
        <dbReference type="PROSITE-ProRule" id="PRU00175"/>
    </source>
</evidence>
<dbReference type="EMBL" id="JANBPY010000572">
    <property type="protein sequence ID" value="KAJ1965725.1"/>
    <property type="molecule type" value="Genomic_DNA"/>
</dbReference>
<feature type="transmembrane region" description="Helical" evidence="6">
    <location>
        <begin position="322"/>
        <end position="342"/>
    </location>
</feature>
<comment type="caution">
    <text evidence="8">The sequence shown here is derived from an EMBL/GenBank/DDBJ whole genome shotgun (WGS) entry which is preliminary data.</text>
</comment>
<feature type="compositionally biased region" description="Pro residues" evidence="5">
    <location>
        <begin position="491"/>
        <end position="504"/>
    </location>
</feature>
<dbReference type="SMART" id="SM00184">
    <property type="entry name" value="RING"/>
    <property type="match status" value="1"/>
</dbReference>
<dbReference type="InterPro" id="IPR053238">
    <property type="entry name" value="RING-H2_zinc_finger"/>
</dbReference>
<evidence type="ECO:0000313" key="8">
    <source>
        <dbReference type="EMBL" id="KAJ1965725.1"/>
    </source>
</evidence>
<feature type="region of interest" description="Disordered" evidence="5">
    <location>
        <begin position="479"/>
        <end position="504"/>
    </location>
</feature>
<evidence type="ECO:0000256" key="6">
    <source>
        <dbReference type="SAM" id="Phobius"/>
    </source>
</evidence>
<keyword evidence="9" id="KW-1185">Reference proteome</keyword>
<dbReference type="PANTHER" id="PTHR14155">
    <property type="entry name" value="RING FINGER DOMAIN-CONTAINING"/>
    <property type="match status" value="1"/>
</dbReference>
<feature type="compositionally biased region" description="Polar residues" evidence="5">
    <location>
        <begin position="555"/>
        <end position="567"/>
    </location>
</feature>
<keyword evidence="6" id="KW-0472">Membrane</keyword>
<dbReference type="CDD" id="cd16454">
    <property type="entry name" value="RING-H2_PA-TM-RING"/>
    <property type="match status" value="1"/>
</dbReference>
<keyword evidence="2 4" id="KW-0863">Zinc-finger</keyword>
<feature type="domain" description="RING-type" evidence="7">
    <location>
        <begin position="712"/>
        <end position="771"/>
    </location>
</feature>
<dbReference type="Proteomes" id="UP001150925">
    <property type="component" value="Unassembled WGS sequence"/>
</dbReference>
<accession>A0A9W8ATF8</accession>
<evidence type="ECO:0000256" key="3">
    <source>
        <dbReference type="ARBA" id="ARBA00022833"/>
    </source>
</evidence>
<dbReference type="GO" id="GO:0061630">
    <property type="term" value="F:ubiquitin protein ligase activity"/>
    <property type="evidence" value="ECO:0007669"/>
    <property type="project" value="UniProtKB-EC"/>
</dbReference>
<keyword evidence="8" id="KW-0012">Acyltransferase</keyword>
<evidence type="ECO:0000313" key="9">
    <source>
        <dbReference type="Proteomes" id="UP001150925"/>
    </source>
</evidence>
<dbReference type="PANTHER" id="PTHR14155:SF610">
    <property type="entry name" value="OS01G0755700 PROTEIN"/>
    <property type="match status" value="1"/>
</dbReference>
<name>A0A9W8ATF8_9FUNG</name>
<sequence length="777" mass="86526">MLWLSPFGVPSQPSARRALPRCATEPWEWAVWFRIACLLLLLCSSVQCESYIRKRDDYKEEITSHPADGPHIFYYRRILAVPTLIRAQVTSYPRDEVINLERFPLYYADPTIVQEDHLMPMNISWVPHDSQNYTSVEVATPLDEALIVDAKTMAKNTTMDDFQLLPLMGIICVLPSSSSAISTPDPPPHYDCITVDTMQSQLDFYTSRNVQGVILYPWGQRARWTPTNLLFASSARKTFVETTLDLLVVPYWHGRLLSDLVSQTSPDPEQLAPANYSEHPRLKLDVQLDDIPLTSPLTPEDATSKIYKKVQESEKHNSKMTIVIIAVVLGVLFLLMLCGAYICYRCCFRRRMRQNGLVQQPSEESLTSSDGSTEQQRTSVSRENTTAFSETNTSLPLTNPFESPQNELSSSRSFSSFDEQAPSIFLPHLDPNLAPSHVIEQPLHPTGVARFNYYPNVSPPSSVISLSRVSLDGSDIPLHADNRSLRHVPITSPPADRPPTPPSRPLQFDPTQFPEFVVDKNTVSLLFGLTWGQLSPTSRSQRTSLNLAKLAMPLQQTSPQGTRQNMPRTLPLGSPPRRARSWYLRSSRFGDPSLVFVERQDRSPLPAVPATPIAAGSSSGTEWVSTPPLTSPSNTSDGHGSVATTIPPAGSLSDPNLSHSPITLGLQLLTDTHSAMDEKLDTTNPASLTNTLLDKSDEALKQTSEEDDEILCSICLDVFDLDQRVRQLPCRHVFHIDCIDPWLAAACMEPEEAAGTSRVRFKHPPVCPMCKADFSNL</sequence>
<feature type="compositionally biased region" description="Low complexity" evidence="5">
    <location>
        <begin position="625"/>
        <end position="636"/>
    </location>
</feature>
<evidence type="ECO:0000256" key="1">
    <source>
        <dbReference type="ARBA" id="ARBA00022723"/>
    </source>
</evidence>
<feature type="region of interest" description="Disordered" evidence="5">
    <location>
        <begin position="607"/>
        <end position="657"/>
    </location>
</feature>
<dbReference type="PROSITE" id="PS50089">
    <property type="entry name" value="ZF_RING_2"/>
    <property type="match status" value="1"/>
</dbReference>
<dbReference type="Gene3D" id="3.30.40.10">
    <property type="entry name" value="Zinc/RING finger domain, C3HC4 (zinc finger)"/>
    <property type="match status" value="1"/>
</dbReference>
<evidence type="ECO:0000256" key="2">
    <source>
        <dbReference type="ARBA" id="ARBA00022771"/>
    </source>
</evidence>
<proteinExistence type="predicted"/>
<reference evidence="8" key="1">
    <citation type="submission" date="2022-07" db="EMBL/GenBank/DDBJ databases">
        <title>Phylogenomic reconstructions and comparative analyses of Kickxellomycotina fungi.</title>
        <authorList>
            <person name="Reynolds N.K."/>
            <person name="Stajich J.E."/>
            <person name="Barry K."/>
            <person name="Grigoriev I.V."/>
            <person name="Crous P."/>
            <person name="Smith M.E."/>
        </authorList>
    </citation>
    <scope>NUCLEOTIDE SEQUENCE</scope>
    <source>
        <strain evidence="8">RSA 1196</strain>
    </source>
</reference>
<dbReference type="Pfam" id="PF17123">
    <property type="entry name" value="zf-RING_11"/>
    <property type="match status" value="1"/>
</dbReference>
<keyword evidence="8" id="KW-0808">Transferase</keyword>
<keyword evidence="6" id="KW-0812">Transmembrane</keyword>
<evidence type="ECO:0000259" key="7">
    <source>
        <dbReference type="PROSITE" id="PS50089"/>
    </source>
</evidence>